<dbReference type="Proteomes" id="UP000585474">
    <property type="component" value="Unassembled WGS sequence"/>
</dbReference>
<feature type="compositionally biased region" description="Polar residues" evidence="1">
    <location>
        <begin position="1"/>
        <end position="11"/>
    </location>
</feature>
<dbReference type="AlphaFoldDB" id="A0A7J0F6B4"/>
<feature type="region of interest" description="Disordered" evidence="1">
    <location>
        <begin position="196"/>
        <end position="257"/>
    </location>
</feature>
<gene>
    <name evidence="3" type="ORF">Acr_09g0005890</name>
</gene>
<protein>
    <recommendedName>
        <fullName evidence="2">Myb/SANT-like domain-containing protein</fullName>
    </recommendedName>
</protein>
<dbReference type="PANTHER" id="PTHR31704:SF37">
    <property type="entry name" value="HEAT SHOCK PROTEIN"/>
    <property type="match status" value="1"/>
</dbReference>
<dbReference type="InterPro" id="IPR024752">
    <property type="entry name" value="Myb/SANT-like_dom"/>
</dbReference>
<feature type="compositionally biased region" description="Polar residues" evidence="1">
    <location>
        <begin position="28"/>
        <end position="41"/>
    </location>
</feature>
<dbReference type="EMBL" id="BJWL01000009">
    <property type="protein sequence ID" value="GFY94143.1"/>
    <property type="molecule type" value="Genomic_DNA"/>
</dbReference>
<accession>A0A7J0F6B4</accession>
<evidence type="ECO:0000259" key="2">
    <source>
        <dbReference type="Pfam" id="PF12776"/>
    </source>
</evidence>
<evidence type="ECO:0000256" key="1">
    <source>
        <dbReference type="SAM" id="MobiDB-lite"/>
    </source>
</evidence>
<comment type="caution">
    <text evidence="3">The sequence shown here is derived from an EMBL/GenBank/DDBJ whole genome shotgun (WGS) entry which is preliminary data.</text>
</comment>
<keyword evidence="4" id="KW-1185">Reference proteome</keyword>
<name>A0A7J0F6B4_9ERIC</name>
<evidence type="ECO:0000313" key="4">
    <source>
        <dbReference type="Proteomes" id="UP000585474"/>
    </source>
</evidence>
<feature type="compositionally biased region" description="Polar residues" evidence="1">
    <location>
        <begin position="196"/>
        <end position="207"/>
    </location>
</feature>
<feature type="region of interest" description="Disordered" evidence="1">
    <location>
        <begin position="1"/>
        <end position="46"/>
    </location>
</feature>
<proteinExistence type="predicted"/>
<feature type="compositionally biased region" description="Basic and acidic residues" evidence="1">
    <location>
        <begin position="225"/>
        <end position="239"/>
    </location>
</feature>
<reference evidence="3 4" key="1">
    <citation type="submission" date="2019-07" db="EMBL/GenBank/DDBJ databases">
        <title>De Novo Assembly of kiwifruit Actinidia rufa.</title>
        <authorList>
            <person name="Sugita-Konishi S."/>
            <person name="Sato K."/>
            <person name="Mori E."/>
            <person name="Abe Y."/>
            <person name="Kisaki G."/>
            <person name="Hamano K."/>
            <person name="Suezawa K."/>
            <person name="Otani M."/>
            <person name="Fukuda T."/>
            <person name="Manabe T."/>
            <person name="Gomi K."/>
            <person name="Tabuchi M."/>
            <person name="Akimitsu K."/>
            <person name="Kataoka I."/>
        </authorList>
    </citation>
    <scope>NUCLEOTIDE SEQUENCE [LARGE SCALE GENOMIC DNA]</scope>
    <source>
        <strain evidence="4">cv. Fuchu</strain>
    </source>
</reference>
<dbReference type="PANTHER" id="PTHR31704">
    <property type="entry name" value="MYB/SANT-LIKE DNA-BINDING DOMAIN PROTEIN-RELATED"/>
    <property type="match status" value="1"/>
</dbReference>
<dbReference type="Pfam" id="PF12776">
    <property type="entry name" value="Myb_DNA-bind_3"/>
    <property type="match status" value="1"/>
</dbReference>
<organism evidence="3 4">
    <name type="scientific">Actinidia rufa</name>
    <dbReference type="NCBI Taxonomy" id="165716"/>
    <lineage>
        <taxon>Eukaryota</taxon>
        <taxon>Viridiplantae</taxon>
        <taxon>Streptophyta</taxon>
        <taxon>Embryophyta</taxon>
        <taxon>Tracheophyta</taxon>
        <taxon>Spermatophyta</taxon>
        <taxon>Magnoliopsida</taxon>
        <taxon>eudicotyledons</taxon>
        <taxon>Gunneridae</taxon>
        <taxon>Pentapetalae</taxon>
        <taxon>asterids</taxon>
        <taxon>Ericales</taxon>
        <taxon>Actinidiaceae</taxon>
        <taxon>Actinidia</taxon>
    </lineage>
</organism>
<dbReference type="OrthoDB" id="1462829at2759"/>
<feature type="domain" description="Myb/SANT-like" evidence="2">
    <location>
        <begin position="56"/>
        <end position="153"/>
    </location>
</feature>
<evidence type="ECO:0000313" key="3">
    <source>
        <dbReference type="EMBL" id="GFY94143.1"/>
    </source>
</evidence>
<sequence>MDLPSSQQPTYSGQSKGSGKGKGKGRVSDSTQPQQRNSQGKSKYWQPHGVLPMKAHWDSESTNVFLDCVARQIGRGNKPFQYLNTKGYNEVMQDFYNMTNRFHDWKQMKNKYEALKKDWGSWMRLKDPRNGGTGLGYDQLQGIFTAPDHWWEKMFDKNCGKFRRKTLEHSNLMEQVFDGMTATGRSQWTLGEDLPSTTLIDESTGSSDEAPDDEFGVGSGWKGRTPSEEAQRGQKRADRPSSGNKSASGKKKMSAAARLSRTMDKILEVVQSQGSEVTMKPHADSNNATIGNCLHLLANLPGIDPLSPLYLLGT</sequence>